<feature type="transmembrane region" description="Helical" evidence="3">
    <location>
        <begin position="529"/>
        <end position="553"/>
    </location>
</feature>
<name>A0A7J6AN82_AMEME</name>
<dbReference type="AlphaFoldDB" id="A0A7J6AN82"/>
<gene>
    <name evidence="5" type="ORF">AMELA_G00134640</name>
</gene>
<keyword evidence="3" id="KW-1133">Transmembrane helix</keyword>
<dbReference type="Pfam" id="PF17736">
    <property type="entry name" value="Ig_C17orf99"/>
    <property type="match status" value="2"/>
</dbReference>
<dbReference type="Pfam" id="PF13927">
    <property type="entry name" value="Ig_3"/>
    <property type="match status" value="1"/>
</dbReference>
<evidence type="ECO:0000313" key="5">
    <source>
        <dbReference type="EMBL" id="KAF4082968.1"/>
    </source>
</evidence>
<evidence type="ECO:0000256" key="1">
    <source>
        <dbReference type="ARBA" id="ARBA00022729"/>
    </source>
</evidence>
<dbReference type="Gene3D" id="2.60.40.10">
    <property type="entry name" value="Immunoglobulins"/>
    <property type="match status" value="4"/>
</dbReference>
<dbReference type="SMART" id="SM00409">
    <property type="entry name" value="IG"/>
    <property type="match status" value="3"/>
</dbReference>
<dbReference type="SUPFAM" id="SSF48726">
    <property type="entry name" value="Immunoglobulin"/>
    <property type="match status" value="4"/>
</dbReference>
<keyword evidence="1" id="KW-0732">Signal</keyword>
<dbReference type="PANTHER" id="PTHR44427:SF5">
    <property type="entry name" value="V-SET AND IMMUNOGLOBULIN DOMAIN-CONTAINING PROTEIN 10-LIKE"/>
    <property type="match status" value="1"/>
</dbReference>
<feature type="domain" description="Ig-like" evidence="4">
    <location>
        <begin position="242"/>
        <end position="326"/>
    </location>
</feature>
<dbReference type="InterPro" id="IPR003599">
    <property type="entry name" value="Ig_sub"/>
</dbReference>
<dbReference type="InterPro" id="IPR007110">
    <property type="entry name" value="Ig-like_dom"/>
</dbReference>
<dbReference type="PROSITE" id="PS50835">
    <property type="entry name" value="IG_LIKE"/>
    <property type="match status" value="4"/>
</dbReference>
<evidence type="ECO:0000256" key="3">
    <source>
        <dbReference type="SAM" id="Phobius"/>
    </source>
</evidence>
<sequence length="629" mass="72039">MSHTHWSDSEEISIHTSCWTMSKRTFFLLVVLGFCAMWQKADAQIILDKPLLSGPLISHVKSVEEFYCKLDKITTNKTILYQLFKKGNLNKVLSEYSAHSQEKAKFTLVITLAFDGWFICKASVQNNSEIIPTFSDWMKFKVLVPVKNAHIISSHSLEDLWENDSLTLRCNITEGNYVLYDWFLDDKLHLNNSNNQLIIPSLSSKNKGKYVCVAKNYFNETLYYTDKSEGRDVHVKEYLSQPEISFKIGKNKEGNFSAYVKCQVPKGSPPISYTLFRNNHHVAVVNSEHLNASFVVPIVLDQDMGTVYCQANDSKRQVESRKLNLTVEYLSQPEISFKIGKNEEGNFSAYVKCQVPKGSPPISYTLFRNNHHVAVVNSEHLNASFVVPIVLDQDMGTVYCQANDSKRQVESRKLNLTVESVGGNVTMSLEKAVGQDFDVYGVWLNCHVDKGTFPQYYWFLNNTRLDSQGKFNKTFSPNHSCLMVRLDPSIATAGFYHCEVFNSFDITKRLSSPRILITPEEFNKIPTEVAVIVFTLFSLLICAVLACCIYGVVLRKRQARKYIFRLKDFTDKHSIVDDDGVFNKIEETEDNEYEEGEHDDLDIDSYIEDTDVVQASMMEDIYEELWFTQ</sequence>
<accession>A0A7J6AN82</accession>
<dbReference type="CDD" id="cd00096">
    <property type="entry name" value="Ig"/>
    <property type="match status" value="2"/>
</dbReference>
<feature type="domain" description="Ig-like" evidence="4">
    <location>
        <begin position="145"/>
        <end position="223"/>
    </location>
</feature>
<dbReference type="EMBL" id="JAAGNN010000011">
    <property type="protein sequence ID" value="KAF4082968.1"/>
    <property type="molecule type" value="Genomic_DNA"/>
</dbReference>
<evidence type="ECO:0000256" key="2">
    <source>
        <dbReference type="ARBA" id="ARBA00023180"/>
    </source>
</evidence>
<keyword evidence="3" id="KW-0472">Membrane</keyword>
<keyword evidence="2" id="KW-0325">Glycoprotein</keyword>
<comment type="caution">
    <text evidence="5">The sequence shown here is derived from an EMBL/GenBank/DDBJ whole genome shotgun (WGS) entry which is preliminary data.</text>
</comment>
<evidence type="ECO:0000259" key="4">
    <source>
        <dbReference type="PROSITE" id="PS50835"/>
    </source>
</evidence>
<evidence type="ECO:0000313" key="6">
    <source>
        <dbReference type="Proteomes" id="UP000593565"/>
    </source>
</evidence>
<protein>
    <recommendedName>
        <fullName evidence="4">Ig-like domain-containing protein</fullName>
    </recommendedName>
</protein>
<dbReference type="PANTHER" id="PTHR44427">
    <property type="entry name" value="CARCINOEMBRYONIC ANTIGEN-RELATED CELL ADHESION MOLECULE 19"/>
    <property type="match status" value="1"/>
</dbReference>
<feature type="domain" description="Ig-like" evidence="4">
    <location>
        <begin position="444"/>
        <end position="511"/>
    </location>
</feature>
<organism evidence="5 6">
    <name type="scientific">Ameiurus melas</name>
    <name type="common">Black bullhead</name>
    <name type="synonym">Silurus melas</name>
    <dbReference type="NCBI Taxonomy" id="219545"/>
    <lineage>
        <taxon>Eukaryota</taxon>
        <taxon>Metazoa</taxon>
        <taxon>Chordata</taxon>
        <taxon>Craniata</taxon>
        <taxon>Vertebrata</taxon>
        <taxon>Euteleostomi</taxon>
        <taxon>Actinopterygii</taxon>
        <taxon>Neopterygii</taxon>
        <taxon>Teleostei</taxon>
        <taxon>Ostariophysi</taxon>
        <taxon>Siluriformes</taxon>
        <taxon>Ictaluridae</taxon>
        <taxon>Ameiurus</taxon>
    </lineage>
</organism>
<dbReference type="InterPro" id="IPR050831">
    <property type="entry name" value="CEA_cell_adhesion"/>
</dbReference>
<proteinExistence type="predicted"/>
<dbReference type="Proteomes" id="UP000593565">
    <property type="component" value="Unassembled WGS sequence"/>
</dbReference>
<dbReference type="InterPro" id="IPR013783">
    <property type="entry name" value="Ig-like_fold"/>
</dbReference>
<keyword evidence="6" id="KW-1185">Reference proteome</keyword>
<dbReference type="InterPro" id="IPR036179">
    <property type="entry name" value="Ig-like_dom_sf"/>
</dbReference>
<dbReference type="InterPro" id="IPR040878">
    <property type="entry name" value="IL-40-like_Ig"/>
</dbReference>
<keyword evidence="3" id="KW-0812">Transmembrane</keyword>
<feature type="domain" description="Ig-like" evidence="4">
    <location>
        <begin position="333"/>
        <end position="417"/>
    </location>
</feature>
<reference evidence="5 6" key="1">
    <citation type="submission" date="2020-02" db="EMBL/GenBank/DDBJ databases">
        <title>A chromosome-scale genome assembly of the black bullhead catfish (Ameiurus melas).</title>
        <authorList>
            <person name="Wen M."/>
            <person name="Zham M."/>
            <person name="Cabau C."/>
            <person name="Klopp C."/>
            <person name="Donnadieu C."/>
            <person name="Roques C."/>
            <person name="Bouchez O."/>
            <person name="Lampietro C."/>
            <person name="Jouanno E."/>
            <person name="Herpin A."/>
            <person name="Louis A."/>
            <person name="Berthelot C."/>
            <person name="Parey E."/>
            <person name="Roest-Crollius H."/>
            <person name="Braasch I."/>
            <person name="Postlethwait J."/>
            <person name="Robinson-Rechavi M."/>
            <person name="Echchiki A."/>
            <person name="Begum T."/>
            <person name="Montfort J."/>
            <person name="Schartl M."/>
            <person name="Bobe J."/>
            <person name="Guiguen Y."/>
        </authorList>
    </citation>
    <scope>NUCLEOTIDE SEQUENCE [LARGE SCALE GENOMIC DNA]</scope>
    <source>
        <strain evidence="5">M_S1</strain>
        <tissue evidence="5">Blood</tissue>
    </source>
</reference>